<dbReference type="STRING" id="292563.Cyast_2567"/>
<dbReference type="SMART" id="SM00260">
    <property type="entry name" value="CheW"/>
    <property type="match status" value="1"/>
</dbReference>
<organism evidence="2 3">
    <name type="scientific">Cyanobacterium stanieri (strain ATCC 29140 / PCC 7202)</name>
    <dbReference type="NCBI Taxonomy" id="292563"/>
    <lineage>
        <taxon>Bacteria</taxon>
        <taxon>Bacillati</taxon>
        <taxon>Cyanobacteriota</taxon>
        <taxon>Cyanophyceae</taxon>
        <taxon>Oscillatoriophycideae</taxon>
        <taxon>Chroococcales</taxon>
        <taxon>Geminocystaceae</taxon>
        <taxon>Cyanobacterium</taxon>
    </lineage>
</organism>
<dbReference type="GO" id="GO:0007165">
    <property type="term" value="P:signal transduction"/>
    <property type="evidence" value="ECO:0007669"/>
    <property type="project" value="InterPro"/>
</dbReference>
<dbReference type="InterPro" id="IPR036061">
    <property type="entry name" value="CheW-like_dom_sf"/>
</dbReference>
<dbReference type="Gene3D" id="2.40.50.180">
    <property type="entry name" value="CheA-289, Domain 4"/>
    <property type="match status" value="1"/>
</dbReference>
<protein>
    <submittedName>
        <fullName evidence="2">CheW domain protein</fullName>
    </submittedName>
</protein>
<name>K9YQ31_CYASC</name>
<dbReference type="HOGENOM" id="CLU_048995_5_0_3"/>
<reference evidence="3" key="1">
    <citation type="journal article" date="2013" name="Proc. Natl. Acad. Sci. U.S.A.">
        <title>Improving the coverage of the cyanobacterial phylum using diversity-driven genome sequencing.</title>
        <authorList>
            <person name="Shih P.M."/>
            <person name="Wu D."/>
            <person name="Latifi A."/>
            <person name="Axen S.D."/>
            <person name="Fewer D.P."/>
            <person name="Talla E."/>
            <person name="Calteau A."/>
            <person name="Cai F."/>
            <person name="Tandeau de Marsac N."/>
            <person name="Rippka R."/>
            <person name="Herdman M."/>
            <person name="Sivonen K."/>
            <person name="Coursin T."/>
            <person name="Laurent T."/>
            <person name="Goodwin L."/>
            <person name="Nolan M."/>
            <person name="Davenport K.W."/>
            <person name="Han C.S."/>
            <person name="Rubin E.M."/>
            <person name="Eisen J.A."/>
            <person name="Woyke T."/>
            <person name="Gugger M."/>
            <person name="Kerfeld C.A."/>
        </authorList>
    </citation>
    <scope>NUCLEOTIDE SEQUENCE [LARGE SCALE GENOMIC DNA]</scope>
    <source>
        <strain evidence="3">ATCC 29140 / PCC 7202</strain>
    </source>
</reference>
<dbReference type="PROSITE" id="PS50851">
    <property type="entry name" value="CHEW"/>
    <property type="match status" value="1"/>
</dbReference>
<dbReference type="AlphaFoldDB" id="K9YQ31"/>
<feature type="domain" description="CheW-like" evidence="1">
    <location>
        <begin position="25"/>
        <end position="188"/>
    </location>
</feature>
<dbReference type="KEGG" id="csn:Cyast_2567"/>
<keyword evidence="3" id="KW-1185">Reference proteome</keyword>
<evidence type="ECO:0000313" key="2">
    <source>
        <dbReference type="EMBL" id="AFZ48510.1"/>
    </source>
</evidence>
<dbReference type="InterPro" id="IPR002545">
    <property type="entry name" value="CheW-lke_dom"/>
</dbReference>
<evidence type="ECO:0000259" key="1">
    <source>
        <dbReference type="PROSITE" id="PS50851"/>
    </source>
</evidence>
<dbReference type="SUPFAM" id="SSF50341">
    <property type="entry name" value="CheW-like"/>
    <property type="match status" value="1"/>
</dbReference>
<dbReference type="eggNOG" id="COG0835">
    <property type="taxonomic scope" value="Bacteria"/>
</dbReference>
<sequence>MSSTSSFSKLQELLPQLFQSSNIKGNLYLRCRLGVADTFLIPMEYVRESLLVEGNQITPIPQMSSCVMGLMTSREKVFCVLDLPQLVGFSALPTYSRQHHLVVISVSPFLPHYVDDQEIFLGLGVNEIEGITRIGVEEVFSLEEVQNLLPQDKINYWYNLSPYLEGWVKTNQKPLALLSLNSIVRASL</sequence>
<dbReference type="Proteomes" id="UP000010483">
    <property type="component" value="Chromosome"/>
</dbReference>
<dbReference type="BioCyc" id="CSTA292563:G1353-2570-MONOMER"/>
<proteinExistence type="predicted"/>
<evidence type="ECO:0000313" key="3">
    <source>
        <dbReference type="Proteomes" id="UP000010483"/>
    </source>
</evidence>
<gene>
    <name evidence="2" type="ordered locus">Cyast_2567</name>
</gene>
<accession>K9YQ31</accession>
<dbReference type="GO" id="GO:0006935">
    <property type="term" value="P:chemotaxis"/>
    <property type="evidence" value="ECO:0007669"/>
    <property type="project" value="InterPro"/>
</dbReference>
<dbReference type="Pfam" id="PF01584">
    <property type="entry name" value="CheW"/>
    <property type="match status" value="1"/>
</dbReference>
<dbReference type="EMBL" id="CP003940">
    <property type="protein sequence ID" value="AFZ48510.1"/>
    <property type="molecule type" value="Genomic_DNA"/>
</dbReference>